<accession>A0A3Q9NN58</accession>
<sequence>MASASLMQTTTKRLESQITAIAAEAAEESKMSSGLTLFEKALLKQKHIQQKTVEYLTDLEYRDLVGLFRPTLDMLRDKYSETGKNISEVVKAIGHFGDEELHSRQDVWEADPETLKRIFLSMAGAEEALVWLEQPGFIDQLSLCYHDYFQSRACEIPKFAYLIYLEAIWQAAKDEWIIQLNLDNPPYTALNDEEILVLETHMGHYRTLVSITTSYTRTSSPAIRDCVELYGVHSDRFIRAVNREVLKNWFSTPIFLLRGKSNLDILDDWSRVFYNSHPDLLEHKMVSLRRDLAWRKGQKGPFQLSEYHNKVNKIASIPVNFFSDNLFRLLEFFPLLYIPLNLLVWMTFGPWLAWIVSLFILIWRVQHRLNPENIGKRKKKK</sequence>
<evidence type="ECO:0000256" key="1">
    <source>
        <dbReference type="SAM" id="Phobius"/>
    </source>
</evidence>
<dbReference type="EMBL" id="MK279502">
    <property type="protein sequence ID" value="AZT88655.1"/>
    <property type="molecule type" value="Genomic_RNA"/>
</dbReference>
<gene>
    <name evidence="2" type="ORF">MiFV1_gp2</name>
</gene>
<name>A0A3Q9NN58_9VIRU</name>
<feature type="transmembrane region" description="Helical" evidence="1">
    <location>
        <begin position="342"/>
        <end position="363"/>
    </location>
</feature>
<reference evidence="2" key="1">
    <citation type="journal article" date="2019" name="PLoS ONE">
        <title>Hiding in plain sight: New virus genomes discovered via a systematic analysis of fungal public transcriptomes.</title>
        <authorList>
            <person name="Gilbert K.B."/>
            <person name="Holcomb E.E."/>
            <person name="Allscheid R.L."/>
            <person name="Carrington J.C."/>
        </authorList>
    </citation>
    <scope>NUCLEOTIDE SEQUENCE</scope>
    <source>
        <strain evidence="2">MiFv1SCYDJ1-A1</strain>
    </source>
</reference>
<proteinExistence type="predicted"/>
<keyword evidence="1" id="KW-1133">Transmembrane helix</keyword>
<evidence type="ECO:0000313" key="2">
    <source>
        <dbReference type="EMBL" id="AZT88655.1"/>
    </source>
</evidence>
<evidence type="ECO:0000313" key="3">
    <source>
        <dbReference type="Proteomes" id="UP001235426"/>
    </source>
</evidence>
<protein>
    <submittedName>
        <fullName evidence="2">Uncharacterized protein</fullName>
    </submittedName>
</protein>
<keyword evidence="1" id="KW-0812">Transmembrane</keyword>
<keyword evidence="1" id="KW-0472">Membrane</keyword>
<dbReference type="Proteomes" id="UP001235426">
    <property type="component" value="Segment"/>
</dbReference>
<organism evidence="2 3">
    <name type="scientific">Morchella importuna fusarivirus 1</name>
    <dbReference type="NCBI Taxonomy" id="2501218"/>
    <lineage>
        <taxon>Viruses</taxon>
        <taxon>Riboviria</taxon>
        <taxon>Orthornavirae</taxon>
        <taxon>Pisuviricota</taxon>
        <taxon>Duplopiviricetes</taxon>
        <taxon>Durnavirales</taxon>
        <taxon>Fusariviridae</taxon>
    </lineage>
</organism>